<protein>
    <recommendedName>
        <fullName evidence="11">Alanine--tRNA ligase</fullName>
        <ecNumber evidence="11">6.1.1.7</ecNumber>
    </recommendedName>
    <alternativeName>
        <fullName evidence="11">Alanyl-tRNA synthetase</fullName>
        <shortName evidence="11">AlaRS</shortName>
    </alternativeName>
</protein>
<sequence>MKTDDLRAAYLDFFEAKGCVRRPSDVLVPKDDPTVLFTPAGMNQFKAEFLGLGKPDFKSAVTSQKCLRTGDIENVGVTARHHTFFEMLGNFSFGDYFKREAIHWAWEFLTSKKWLGMNPDELNVTVYEEDDEAAGIWANEIGLEQARIRRHGEHDNFWPAGAPTNGPDGVCGPCSEIFHHPGGFDPAKEGTEIWNLVFTQFERKGAPPDNLIPLPAKNIDTGMGLERTAAVLQGVKANFEIDTLRPLCDAAAEAVGVPYDYDAKTGRPVRRIADHARAVVMAVHEGVRPGNSMAEYVVKQLLRRASLEGYLLGRTEPFLYSLVQPVVDSLKAAYPELTQTVASTVDTVKAEEERFLSTVDRGIKRFDRAVEAAQQQGANAIDGDAAWELHGTYGVLVEMTEALAARHNLSVDRQRFEELRSEHEKTSGTGAFADSVMAAGPIDAVKKEHGETVFLGYDATEADATILGVIAQGRLVPTLDEVGHAEPVGLILDRTPFYAEAGGQVGDVGSIMSDGMRFRVSDTQKQGGLTVHLGHLEAGSLTAGANVQAAVDADRRAAIRRAHSATHLLHHALHETIGKDATQRGSVVEPDRLRFDFAHRQAVTPAELETIEDRINLRVMEGSSIDTNEMDLAEAKTLGAMMLFGEKYPDRVRVVNAGGFSIEFCGGTHATNTGQLGLCRIVSEESVGTGVRRITAVTGPRAIREAREAGAVLKQATDLLKAGKPEELPGRVTALQEELKEARKQLAAATAKSAAGGADELLAQAETVTLPDGTTAKIIAHDLNGAPREALRTLADTLRKKGEAAGTPVAAILGTVVDGKVALLAAVSPALVKLGVKAGDAVKVAAQEVGGGGGGRPDLAEAGGKRPEFLEQALKKSHIHIRNSCESVK</sequence>
<keyword evidence="10 11" id="KW-0030">Aminoacyl-tRNA synthetase</keyword>
<dbReference type="AlphaFoldDB" id="A0A517PEY5"/>
<dbReference type="Pfam" id="PF02272">
    <property type="entry name" value="DHHA1"/>
    <property type="match status" value="1"/>
</dbReference>
<dbReference type="InterPro" id="IPR023033">
    <property type="entry name" value="Ala_tRNA_ligase_euk/bac"/>
</dbReference>
<comment type="subcellular location">
    <subcellularLocation>
        <location evidence="11">Cytoplasm</location>
    </subcellularLocation>
</comment>
<evidence type="ECO:0000256" key="6">
    <source>
        <dbReference type="ARBA" id="ARBA00022833"/>
    </source>
</evidence>
<keyword evidence="8 11" id="KW-0694">RNA-binding</keyword>
<dbReference type="CDD" id="cd00673">
    <property type="entry name" value="AlaRS_core"/>
    <property type="match status" value="1"/>
</dbReference>
<dbReference type="GO" id="GO:0002161">
    <property type="term" value="F:aminoacyl-tRNA deacylase activity"/>
    <property type="evidence" value="ECO:0007669"/>
    <property type="project" value="TreeGrafter"/>
</dbReference>
<gene>
    <name evidence="11 13" type="primary">alaS</name>
    <name evidence="13" type="ORF">CA12_40750</name>
</gene>
<dbReference type="FunFam" id="3.10.310.40:FF:000001">
    <property type="entry name" value="Alanine--tRNA ligase"/>
    <property type="match status" value="1"/>
</dbReference>
<evidence type="ECO:0000313" key="13">
    <source>
        <dbReference type="EMBL" id="QDT17937.1"/>
    </source>
</evidence>
<evidence type="ECO:0000256" key="3">
    <source>
        <dbReference type="ARBA" id="ARBA00022598"/>
    </source>
</evidence>
<dbReference type="InterPro" id="IPR002318">
    <property type="entry name" value="Ala-tRNA-lgiase_IIc"/>
</dbReference>
<keyword evidence="2 11" id="KW-0820">tRNA-binding</keyword>
<dbReference type="InterPro" id="IPR018165">
    <property type="entry name" value="Ala-tRNA-synth_IIc_core"/>
</dbReference>
<comment type="function">
    <text evidence="11">Catalyzes the attachment of alanine to tRNA(Ala) in a two-step reaction: alanine is first activated by ATP to form Ala-AMP and then transferred to the acceptor end of tRNA(Ala). Also edits incorrectly charged Ser-tRNA(Ala) and Gly-tRNA(Ala) via its editing domain.</text>
</comment>
<dbReference type="Gene3D" id="3.30.930.10">
    <property type="entry name" value="Bira Bifunctional Protein, Domain 2"/>
    <property type="match status" value="1"/>
</dbReference>
<keyword evidence="11" id="KW-0963">Cytoplasm</keyword>
<dbReference type="Proteomes" id="UP000318741">
    <property type="component" value="Chromosome"/>
</dbReference>
<dbReference type="GO" id="GO:0008270">
    <property type="term" value="F:zinc ion binding"/>
    <property type="evidence" value="ECO:0007669"/>
    <property type="project" value="UniProtKB-UniRule"/>
</dbReference>
<keyword evidence="3 11" id="KW-0436">Ligase</keyword>
<dbReference type="InterPro" id="IPR012947">
    <property type="entry name" value="tRNA_SAD"/>
</dbReference>
<comment type="cofactor">
    <cofactor evidence="11">
        <name>Zn(2+)</name>
        <dbReference type="ChEBI" id="CHEBI:29105"/>
    </cofactor>
    <text evidence="11">Binds 1 zinc ion per subunit.</text>
</comment>
<dbReference type="OrthoDB" id="9803884at2"/>
<dbReference type="Pfam" id="PF07973">
    <property type="entry name" value="tRNA_SAD"/>
    <property type="match status" value="1"/>
</dbReference>
<dbReference type="FunFam" id="3.30.980.10:FF:000004">
    <property type="entry name" value="Alanine--tRNA ligase, cytoplasmic"/>
    <property type="match status" value="1"/>
</dbReference>
<dbReference type="SUPFAM" id="SSF55681">
    <property type="entry name" value="Class II aaRS and biotin synthetases"/>
    <property type="match status" value="1"/>
</dbReference>
<dbReference type="GO" id="GO:0004813">
    <property type="term" value="F:alanine-tRNA ligase activity"/>
    <property type="evidence" value="ECO:0007669"/>
    <property type="project" value="UniProtKB-UniRule"/>
</dbReference>
<dbReference type="EMBL" id="CP036265">
    <property type="protein sequence ID" value="QDT17937.1"/>
    <property type="molecule type" value="Genomic_DNA"/>
</dbReference>
<dbReference type="RefSeq" id="WP_145360929.1">
    <property type="nucleotide sequence ID" value="NZ_CP036265.1"/>
</dbReference>
<evidence type="ECO:0000256" key="5">
    <source>
        <dbReference type="ARBA" id="ARBA00022741"/>
    </source>
</evidence>
<feature type="domain" description="Alanyl-transfer RNA synthetases family profile" evidence="12">
    <location>
        <begin position="1"/>
        <end position="708"/>
    </location>
</feature>
<dbReference type="PANTHER" id="PTHR11777:SF9">
    <property type="entry name" value="ALANINE--TRNA LIGASE, CYTOPLASMIC"/>
    <property type="match status" value="1"/>
</dbReference>
<keyword evidence="9 11" id="KW-0648">Protein biosynthesis</keyword>
<dbReference type="InterPro" id="IPR003156">
    <property type="entry name" value="DHHA1_dom"/>
</dbReference>
<dbReference type="InterPro" id="IPR009000">
    <property type="entry name" value="Transl_B-barrel_sf"/>
</dbReference>
<evidence type="ECO:0000256" key="9">
    <source>
        <dbReference type="ARBA" id="ARBA00022917"/>
    </source>
</evidence>
<name>A0A517PEY5_9PLAN</name>
<dbReference type="InterPro" id="IPR050058">
    <property type="entry name" value="Ala-tRNA_ligase"/>
</dbReference>
<dbReference type="InterPro" id="IPR018164">
    <property type="entry name" value="Ala-tRNA-synth_IIc_N"/>
</dbReference>
<dbReference type="NCBIfam" id="TIGR00344">
    <property type="entry name" value="alaS"/>
    <property type="match status" value="1"/>
</dbReference>
<comment type="catalytic activity">
    <reaction evidence="11">
        <text>tRNA(Ala) + L-alanine + ATP = L-alanyl-tRNA(Ala) + AMP + diphosphate</text>
        <dbReference type="Rhea" id="RHEA:12540"/>
        <dbReference type="Rhea" id="RHEA-COMP:9657"/>
        <dbReference type="Rhea" id="RHEA-COMP:9923"/>
        <dbReference type="ChEBI" id="CHEBI:30616"/>
        <dbReference type="ChEBI" id="CHEBI:33019"/>
        <dbReference type="ChEBI" id="CHEBI:57972"/>
        <dbReference type="ChEBI" id="CHEBI:78442"/>
        <dbReference type="ChEBI" id="CHEBI:78497"/>
        <dbReference type="ChEBI" id="CHEBI:456215"/>
        <dbReference type="EC" id="6.1.1.7"/>
    </reaction>
</comment>
<keyword evidence="7 11" id="KW-0067">ATP-binding</keyword>
<dbReference type="FunFam" id="2.40.30.130:FF:000001">
    <property type="entry name" value="Alanine--tRNA ligase"/>
    <property type="match status" value="1"/>
</dbReference>
<dbReference type="SUPFAM" id="SSF50447">
    <property type="entry name" value="Translation proteins"/>
    <property type="match status" value="1"/>
</dbReference>
<dbReference type="PROSITE" id="PS50860">
    <property type="entry name" value="AA_TRNA_LIGASE_II_ALA"/>
    <property type="match status" value="1"/>
</dbReference>
<evidence type="ECO:0000313" key="14">
    <source>
        <dbReference type="Proteomes" id="UP000318741"/>
    </source>
</evidence>
<evidence type="ECO:0000256" key="8">
    <source>
        <dbReference type="ARBA" id="ARBA00022884"/>
    </source>
</evidence>
<dbReference type="Gene3D" id="3.30.980.10">
    <property type="entry name" value="Threonyl-trna Synthetase, Chain A, domain 2"/>
    <property type="match status" value="1"/>
</dbReference>
<dbReference type="PANTHER" id="PTHR11777">
    <property type="entry name" value="ALANYL-TRNA SYNTHETASE"/>
    <property type="match status" value="1"/>
</dbReference>
<evidence type="ECO:0000256" key="10">
    <source>
        <dbReference type="ARBA" id="ARBA00023146"/>
    </source>
</evidence>
<dbReference type="GO" id="GO:0005524">
    <property type="term" value="F:ATP binding"/>
    <property type="evidence" value="ECO:0007669"/>
    <property type="project" value="UniProtKB-UniRule"/>
</dbReference>
<evidence type="ECO:0000256" key="2">
    <source>
        <dbReference type="ARBA" id="ARBA00022555"/>
    </source>
</evidence>
<dbReference type="InterPro" id="IPR045864">
    <property type="entry name" value="aa-tRNA-synth_II/BPL/LPL"/>
</dbReference>
<feature type="binding site" evidence="11">
    <location>
        <position position="567"/>
    </location>
    <ligand>
        <name>Zn(2+)</name>
        <dbReference type="ChEBI" id="CHEBI:29105"/>
    </ligand>
</feature>
<evidence type="ECO:0000256" key="1">
    <source>
        <dbReference type="ARBA" id="ARBA00008226"/>
    </source>
</evidence>
<organism evidence="13 14">
    <name type="scientific">Alienimonas californiensis</name>
    <dbReference type="NCBI Taxonomy" id="2527989"/>
    <lineage>
        <taxon>Bacteria</taxon>
        <taxon>Pseudomonadati</taxon>
        <taxon>Planctomycetota</taxon>
        <taxon>Planctomycetia</taxon>
        <taxon>Planctomycetales</taxon>
        <taxon>Planctomycetaceae</taxon>
        <taxon>Alienimonas</taxon>
    </lineage>
</organism>
<accession>A0A517PEY5</accession>
<dbReference type="KEGG" id="acaf:CA12_40750"/>
<feature type="binding site" evidence="11">
    <location>
        <position position="669"/>
    </location>
    <ligand>
        <name>Zn(2+)</name>
        <dbReference type="ChEBI" id="CHEBI:29105"/>
    </ligand>
</feature>
<dbReference type="EC" id="6.1.1.7" evidence="11"/>
<dbReference type="HAMAP" id="MF_00036_B">
    <property type="entry name" value="Ala_tRNA_synth_B"/>
    <property type="match status" value="1"/>
</dbReference>
<evidence type="ECO:0000256" key="11">
    <source>
        <dbReference type="HAMAP-Rule" id="MF_00036"/>
    </source>
</evidence>
<dbReference type="Gene3D" id="3.10.310.40">
    <property type="match status" value="1"/>
</dbReference>
<reference evidence="13 14" key="1">
    <citation type="submission" date="2019-02" db="EMBL/GenBank/DDBJ databases">
        <title>Deep-cultivation of Planctomycetes and their phenomic and genomic characterization uncovers novel biology.</title>
        <authorList>
            <person name="Wiegand S."/>
            <person name="Jogler M."/>
            <person name="Boedeker C."/>
            <person name="Pinto D."/>
            <person name="Vollmers J."/>
            <person name="Rivas-Marin E."/>
            <person name="Kohn T."/>
            <person name="Peeters S.H."/>
            <person name="Heuer A."/>
            <person name="Rast P."/>
            <person name="Oberbeckmann S."/>
            <person name="Bunk B."/>
            <person name="Jeske O."/>
            <person name="Meyerdierks A."/>
            <person name="Storesund J.E."/>
            <person name="Kallscheuer N."/>
            <person name="Luecker S."/>
            <person name="Lage O.M."/>
            <person name="Pohl T."/>
            <person name="Merkel B.J."/>
            <person name="Hornburger P."/>
            <person name="Mueller R.-W."/>
            <person name="Bruemmer F."/>
            <person name="Labrenz M."/>
            <person name="Spormann A.M."/>
            <person name="Op den Camp H."/>
            <person name="Overmann J."/>
            <person name="Amann R."/>
            <person name="Jetten M.S.M."/>
            <person name="Mascher T."/>
            <person name="Medema M.H."/>
            <person name="Devos D.P."/>
            <person name="Kaster A.-K."/>
            <person name="Ovreas L."/>
            <person name="Rohde M."/>
            <person name="Galperin M.Y."/>
            <person name="Jogler C."/>
        </authorList>
    </citation>
    <scope>NUCLEOTIDE SEQUENCE [LARGE SCALE GENOMIC DNA]</scope>
    <source>
        <strain evidence="13 14">CA12</strain>
    </source>
</reference>
<dbReference type="PRINTS" id="PR00980">
    <property type="entry name" value="TRNASYNTHALA"/>
</dbReference>
<dbReference type="SMART" id="SM00863">
    <property type="entry name" value="tRNA_SAD"/>
    <property type="match status" value="1"/>
</dbReference>
<feature type="binding site" evidence="11">
    <location>
        <position position="563"/>
    </location>
    <ligand>
        <name>Zn(2+)</name>
        <dbReference type="ChEBI" id="CHEBI:29105"/>
    </ligand>
</feature>
<proteinExistence type="inferred from homology"/>
<dbReference type="FunFam" id="3.30.54.20:FF:000001">
    <property type="entry name" value="Alanine--tRNA ligase"/>
    <property type="match status" value="1"/>
</dbReference>
<dbReference type="Pfam" id="PF01411">
    <property type="entry name" value="tRNA-synt_2c"/>
    <property type="match status" value="1"/>
</dbReference>
<dbReference type="GO" id="GO:0000049">
    <property type="term" value="F:tRNA binding"/>
    <property type="evidence" value="ECO:0007669"/>
    <property type="project" value="UniProtKB-KW"/>
</dbReference>
<dbReference type="SUPFAM" id="SSF101353">
    <property type="entry name" value="Putative anticodon-binding domain of alanyl-tRNA synthetase (AlaRS)"/>
    <property type="match status" value="1"/>
</dbReference>
<dbReference type="GO" id="GO:0006419">
    <property type="term" value="P:alanyl-tRNA aminoacylation"/>
    <property type="evidence" value="ECO:0007669"/>
    <property type="project" value="UniProtKB-UniRule"/>
</dbReference>
<feature type="binding site" evidence="11">
    <location>
        <position position="665"/>
    </location>
    <ligand>
        <name>Zn(2+)</name>
        <dbReference type="ChEBI" id="CHEBI:29105"/>
    </ligand>
</feature>
<keyword evidence="5 11" id="KW-0547">Nucleotide-binding</keyword>
<keyword evidence="6 11" id="KW-0862">Zinc</keyword>
<keyword evidence="4 11" id="KW-0479">Metal-binding</keyword>
<evidence type="ECO:0000256" key="7">
    <source>
        <dbReference type="ARBA" id="ARBA00022840"/>
    </source>
</evidence>
<dbReference type="GO" id="GO:0005829">
    <property type="term" value="C:cytosol"/>
    <property type="evidence" value="ECO:0007669"/>
    <property type="project" value="TreeGrafter"/>
</dbReference>
<comment type="domain">
    <text evidence="11">Consists of three domains; the N-terminal catalytic domain, the editing domain and the C-terminal C-Ala domain. The editing domain removes incorrectly charged amino acids, while the C-Ala domain, along with tRNA(Ala), serves as a bridge to cooperatively bring together the editing and aminoacylation centers thus stimulating deacylation of misacylated tRNAs.</text>
</comment>
<dbReference type="Gene3D" id="6.10.250.550">
    <property type="match status" value="1"/>
</dbReference>
<evidence type="ECO:0000259" key="12">
    <source>
        <dbReference type="PROSITE" id="PS50860"/>
    </source>
</evidence>
<dbReference type="Gene3D" id="2.40.30.130">
    <property type="match status" value="1"/>
</dbReference>
<dbReference type="SUPFAM" id="SSF55186">
    <property type="entry name" value="ThrRS/AlaRS common domain"/>
    <property type="match status" value="1"/>
</dbReference>
<evidence type="ECO:0000256" key="4">
    <source>
        <dbReference type="ARBA" id="ARBA00022723"/>
    </source>
</evidence>
<dbReference type="InterPro" id="IPR018162">
    <property type="entry name" value="Ala-tRNA-ligase_IIc_anticod-bd"/>
</dbReference>
<keyword evidence="14" id="KW-1185">Reference proteome</keyword>
<dbReference type="Gene3D" id="3.30.54.20">
    <property type="match status" value="1"/>
</dbReference>
<comment type="similarity">
    <text evidence="1 11">Belongs to the class-II aminoacyl-tRNA synthetase family.</text>
</comment>
<dbReference type="InterPro" id="IPR018163">
    <property type="entry name" value="Thr/Ala-tRNA-synth_IIc_edit"/>
</dbReference>